<protein>
    <submittedName>
        <fullName evidence="2">Uncharacterized protein</fullName>
    </submittedName>
</protein>
<name>A0AC34FQQ3_9BILA</name>
<evidence type="ECO:0000313" key="1">
    <source>
        <dbReference type="Proteomes" id="UP000887579"/>
    </source>
</evidence>
<reference evidence="2" key="1">
    <citation type="submission" date="2022-11" db="UniProtKB">
        <authorList>
            <consortium name="WormBaseParasite"/>
        </authorList>
    </citation>
    <scope>IDENTIFICATION</scope>
</reference>
<organism evidence="1 2">
    <name type="scientific">Panagrolaimus sp. ES5</name>
    <dbReference type="NCBI Taxonomy" id="591445"/>
    <lineage>
        <taxon>Eukaryota</taxon>
        <taxon>Metazoa</taxon>
        <taxon>Ecdysozoa</taxon>
        <taxon>Nematoda</taxon>
        <taxon>Chromadorea</taxon>
        <taxon>Rhabditida</taxon>
        <taxon>Tylenchina</taxon>
        <taxon>Panagrolaimomorpha</taxon>
        <taxon>Panagrolaimoidea</taxon>
        <taxon>Panagrolaimidae</taxon>
        <taxon>Panagrolaimus</taxon>
    </lineage>
</organism>
<accession>A0AC34FQQ3</accession>
<dbReference type="WBParaSite" id="ES5_v2.g19736.t1">
    <property type="protein sequence ID" value="ES5_v2.g19736.t1"/>
    <property type="gene ID" value="ES5_v2.g19736"/>
</dbReference>
<proteinExistence type="predicted"/>
<sequence length="339" mass="40244">MVSVEGFRYPLDSTYAKILTEVKQSVHSLVHLFNNDHQEVFSGAIKNVFQQFAETLIMPKNCWDLFIRTTQMNYDHTEELDVMLWAFDHFYYVKDNRRFHLAGQCDPKYKKVVHLLDFCYTDFAESYQLPPAYIEENFLAYPHDYLQQIFHKYEKSLNCPPSCEIIKKYEALKKLYDKLKQYPSNWFQLLLQVDHHKFLCNNVEYRLGSDLSDKNLWKQYIDYLKEKEPKKMLVILSKYCRFFLDDSEMKERYRKEMLEHGPVELSWKHLFDFERGCLKGVDNFKMKSENVNETSENETSSGDNSEDESSTYESSENGILEDKSSENGISEDESSENGI</sequence>
<dbReference type="Proteomes" id="UP000887579">
    <property type="component" value="Unplaced"/>
</dbReference>
<evidence type="ECO:0000313" key="2">
    <source>
        <dbReference type="WBParaSite" id="ES5_v2.g19736.t1"/>
    </source>
</evidence>